<reference evidence="3" key="1">
    <citation type="journal article" date="2020" name="Nature">
        <title>Giant virus diversity and host interactions through global metagenomics.</title>
        <authorList>
            <person name="Schulz F."/>
            <person name="Roux S."/>
            <person name="Paez-Espino D."/>
            <person name="Jungbluth S."/>
            <person name="Walsh D.A."/>
            <person name="Denef V.J."/>
            <person name="McMahon K.D."/>
            <person name="Konstantinidis K.T."/>
            <person name="Eloe-Fadrosh E.A."/>
            <person name="Kyrpides N.C."/>
            <person name="Woyke T."/>
        </authorList>
    </citation>
    <scope>NUCLEOTIDE SEQUENCE</scope>
    <source>
        <strain evidence="3">GVMAG-S-ERX556049-19</strain>
    </source>
</reference>
<dbReference type="AlphaFoldDB" id="A0A6C0FA26"/>
<feature type="compositionally biased region" description="Basic and acidic residues" evidence="1">
    <location>
        <begin position="19"/>
        <end position="51"/>
    </location>
</feature>
<protein>
    <submittedName>
        <fullName evidence="3">Uncharacterized protein</fullName>
    </submittedName>
</protein>
<dbReference type="EMBL" id="MN738824">
    <property type="protein sequence ID" value="QHT38062.1"/>
    <property type="molecule type" value="Genomic_DNA"/>
</dbReference>
<keyword evidence="2" id="KW-0812">Transmembrane</keyword>
<feature type="region of interest" description="Disordered" evidence="1">
    <location>
        <begin position="19"/>
        <end position="58"/>
    </location>
</feature>
<evidence type="ECO:0000256" key="1">
    <source>
        <dbReference type="SAM" id="MobiDB-lite"/>
    </source>
</evidence>
<evidence type="ECO:0000256" key="2">
    <source>
        <dbReference type="SAM" id="Phobius"/>
    </source>
</evidence>
<accession>A0A6C0FA26</accession>
<organism evidence="3">
    <name type="scientific">viral metagenome</name>
    <dbReference type="NCBI Taxonomy" id="1070528"/>
    <lineage>
        <taxon>unclassified sequences</taxon>
        <taxon>metagenomes</taxon>
        <taxon>organismal metagenomes</taxon>
    </lineage>
</organism>
<proteinExistence type="predicted"/>
<keyword evidence="2" id="KW-1133">Transmembrane helix</keyword>
<keyword evidence="2" id="KW-0472">Membrane</keyword>
<feature type="transmembrane region" description="Helical" evidence="2">
    <location>
        <begin position="114"/>
        <end position="137"/>
    </location>
</feature>
<name>A0A6C0FA26_9ZZZZ</name>
<evidence type="ECO:0000313" key="3">
    <source>
        <dbReference type="EMBL" id="QHT38062.1"/>
    </source>
</evidence>
<sequence>MAYTQPGLPDFCRLGRRGYRDRWNQNKNRNDRNKSQRRRDLQRKMNEDSKRRSTNLTNEEKGILYDRDYYRRLNGGFLPGENPNFELNNPLLPDGNNINSNTGLDGRLEDSKKIYYKTYATTVNLTLGIILSLYIIIKKPTYNI</sequence>